<organism evidence="4 5">
    <name type="scientific">Mycobacterium saskatchewanense</name>
    <dbReference type="NCBI Taxonomy" id="220927"/>
    <lineage>
        <taxon>Bacteria</taxon>
        <taxon>Bacillati</taxon>
        <taxon>Actinomycetota</taxon>
        <taxon>Actinomycetes</taxon>
        <taxon>Mycobacteriales</taxon>
        <taxon>Mycobacteriaceae</taxon>
        <taxon>Mycobacterium</taxon>
        <taxon>Mycobacterium simiae complex</taxon>
    </lineage>
</organism>
<dbReference type="GO" id="GO:0016787">
    <property type="term" value="F:hydrolase activity"/>
    <property type="evidence" value="ECO:0007669"/>
    <property type="project" value="UniProtKB-KW"/>
</dbReference>
<dbReference type="GO" id="GO:0046872">
    <property type="term" value="F:metal ion binding"/>
    <property type="evidence" value="ECO:0007669"/>
    <property type="project" value="UniProtKB-KW"/>
</dbReference>
<evidence type="ECO:0000313" key="5">
    <source>
        <dbReference type="Proteomes" id="UP000193387"/>
    </source>
</evidence>
<dbReference type="GO" id="GO:0019752">
    <property type="term" value="P:carboxylic acid metabolic process"/>
    <property type="evidence" value="ECO:0007669"/>
    <property type="project" value="UniProtKB-ARBA"/>
</dbReference>
<reference evidence="4 5" key="1">
    <citation type="submission" date="2016-01" db="EMBL/GenBank/DDBJ databases">
        <title>The new phylogeny of the genus Mycobacterium.</title>
        <authorList>
            <person name="Tarcisio F."/>
            <person name="Conor M."/>
            <person name="Antonella G."/>
            <person name="Elisabetta G."/>
            <person name="Giulia F.S."/>
            <person name="Sara T."/>
            <person name="Anna F."/>
            <person name="Clotilde B."/>
            <person name="Roberto B."/>
            <person name="Veronica D.S."/>
            <person name="Fabio R."/>
            <person name="Monica P."/>
            <person name="Olivier J."/>
            <person name="Enrico T."/>
            <person name="Nicola S."/>
        </authorList>
    </citation>
    <scope>NUCLEOTIDE SEQUENCE [LARGE SCALE GENOMIC DNA]</scope>
    <source>
        <strain evidence="4 5">DSM 44616</strain>
    </source>
</reference>
<protein>
    <submittedName>
        <fullName evidence="4">Fumarylacetoacetate hydrolase</fullName>
    </submittedName>
</protein>
<name>A0AAJ3NUH1_9MYCO</name>
<evidence type="ECO:0000256" key="1">
    <source>
        <dbReference type="ARBA" id="ARBA00010211"/>
    </source>
</evidence>
<dbReference type="Proteomes" id="UP000193387">
    <property type="component" value="Unassembled WGS sequence"/>
</dbReference>
<proteinExistence type="inferred from homology"/>
<dbReference type="FunFam" id="3.90.850.10:FF:000002">
    <property type="entry name" value="2-hydroxyhepta-2,4-diene-1,7-dioate isomerase"/>
    <property type="match status" value="1"/>
</dbReference>
<dbReference type="EMBL" id="LQPR01000013">
    <property type="protein sequence ID" value="ORW73708.1"/>
    <property type="molecule type" value="Genomic_DNA"/>
</dbReference>
<accession>A0AAJ3NUH1</accession>
<dbReference type="InterPro" id="IPR011234">
    <property type="entry name" value="Fumarylacetoacetase-like_C"/>
</dbReference>
<keyword evidence="2" id="KW-0479">Metal-binding</keyword>
<dbReference type="GO" id="GO:0016853">
    <property type="term" value="F:isomerase activity"/>
    <property type="evidence" value="ECO:0007669"/>
    <property type="project" value="UniProtKB-ARBA"/>
</dbReference>
<sequence length="289" mass="31294">MRIASWRGRAVLVVGDDSVVDISGSSSGRFGPELDNIYQNWDEFRRWASTAPLTAELPFDRADLGPPAPRPRQVFAVGLNYAEHAQEGNVEVPTEPVVFTKFPASISGPYADIPLSSPAVDYEAEVVAVIGREAYHVEEARAWDYVAGLTCGQDISDRRLQLAGPAPQQFSLAKSFTGFGPIGPWLVTIDEFGRPLDVALRCTLNGDLMQSDRTRNMLFSIPQVVAYLSSILTLWPGDLIFTGTPAGVGWARNPQVTLSVGDVVTTEIEGIGTMSNRCVASKPAVVRSI</sequence>
<dbReference type="AlphaFoldDB" id="A0AAJ3NUH1"/>
<dbReference type="PANTHER" id="PTHR42796">
    <property type="entry name" value="FUMARYLACETOACETATE HYDROLASE DOMAIN-CONTAINING PROTEIN 2A-RELATED"/>
    <property type="match status" value="1"/>
</dbReference>
<dbReference type="Pfam" id="PF01557">
    <property type="entry name" value="FAA_hydrolase"/>
    <property type="match status" value="1"/>
</dbReference>
<dbReference type="Gene3D" id="3.90.850.10">
    <property type="entry name" value="Fumarylacetoacetase-like, C-terminal domain"/>
    <property type="match status" value="1"/>
</dbReference>
<dbReference type="InterPro" id="IPR051121">
    <property type="entry name" value="FAH"/>
</dbReference>
<feature type="domain" description="Fumarylacetoacetase-like C-terminal" evidence="3">
    <location>
        <begin position="74"/>
        <end position="277"/>
    </location>
</feature>
<evidence type="ECO:0000313" key="4">
    <source>
        <dbReference type="EMBL" id="ORW73708.1"/>
    </source>
</evidence>
<comment type="caution">
    <text evidence="4">The sequence shown here is derived from an EMBL/GenBank/DDBJ whole genome shotgun (WGS) entry which is preliminary data.</text>
</comment>
<gene>
    <name evidence="4" type="ORF">AWC23_06395</name>
</gene>
<keyword evidence="4" id="KW-0378">Hydrolase</keyword>
<keyword evidence="5" id="KW-1185">Reference proteome</keyword>
<evidence type="ECO:0000256" key="2">
    <source>
        <dbReference type="ARBA" id="ARBA00022723"/>
    </source>
</evidence>
<dbReference type="InterPro" id="IPR036663">
    <property type="entry name" value="Fumarylacetoacetase_C_sf"/>
</dbReference>
<evidence type="ECO:0000259" key="3">
    <source>
        <dbReference type="Pfam" id="PF01557"/>
    </source>
</evidence>
<comment type="similarity">
    <text evidence="1">Belongs to the FAH family.</text>
</comment>
<dbReference type="RefSeq" id="WP_085254485.1">
    <property type="nucleotide sequence ID" value="NZ_AP022573.1"/>
</dbReference>
<dbReference type="SUPFAM" id="SSF56529">
    <property type="entry name" value="FAH"/>
    <property type="match status" value="1"/>
</dbReference>
<dbReference type="PANTHER" id="PTHR42796:SF4">
    <property type="entry name" value="FUMARYLACETOACETATE HYDROLASE DOMAIN-CONTAINING PROTEIN 2A"/>
    <property type="match status" value="1"/>
</dbReference>